<proteinExistence type="predicted"/>
<name>A0A427A828_ENSVE</name>
<dbReference type="EMBL" id="AMZH03003414">
    <property type="protein sequence ID" value="RRT72399.1"/>
    <property type="molecule type" value="Genomic_DNA"/>
</dbReference>
<organism evidence="1 2">
    <name type="scientific">Ensete ventricosum</name>
    <name type="common">Abyssinian banana</name>
    <name type="synonym">Musa ensete</name>
    <dbReference type="NCBI Taxonomy" id="4639"/>
    <lineage>
        <taxon>Eukaryota</taxon>
        <taxon>Viridiplantae</taxon>
        <taxon>Streptophyta</taxon>
        <taxon>Embryophyta</taxon>
        <taxon>Tracheophyta</taxon>
        <taxon>Spermatophyta</taxon>
        <taxon>Magnoliopsida</taxon>
        <taxon>Liliopsida</taxon>
        <taxon>Zingiberales</taxon>
        <taxon>Musaceae</taxon>
        <taxon>Ensete</taxon>
    </lineage>
</organism>
<comment type="caution">
    <text evidence="1">The sequence shown here is derived from an EMBL/GenBank/DDBJ whole genome shotgun (WGS) entry which is preliminary data.</text>
</comment>
<dbReference type="Proteomes" id="UP000287651">
    <property type="component" value="Unassembled WGS sequence"/>
</dbReference>
<dbReference type="AlphaFoldDB" id="A0A427A828"/>
<sequence length="135" mass="14585">MCSSHNRYLRWSIPLLESRDLCYQTTPSLRCCNLLCQCLPLLPSTTTNPLSAHPFFLPCFTATPLLSISGCSLNLTSTPPVAAPDSFLAVGIRHGTRPLQWLPSAFSPSVSALPEQVHRSVTTATTQSRPSSSVG</sequence>
<protein>
    <submittedName>
        <fullName evidence="1">Uncharacterized protein</fullName>
    </submittedName>
</protein>
<gene>
    <name evidence="1" type="ORF">B296_00021246</name>
</gene>
<evidence type="ECO:0000313" key="1">
    <source>
        <dbReference type="EMBL" id="RRT72399.1"/>
    </source>
</evidence>
<accession>A0A427A828</accession>
<evidence type="ECO:0000313" key="2">
    <source>
        <dbReference type="Proteomes" id="UP000287651"/>
    </source>
</evidence>
<reference evidence="1 2" key="1">
    <citation type="journal article" date="2014" name="Agronomy (Basel)">
        <title>A Draft Genome Sequence for Ensete ventricosum, the Drought-Tolerant Tree Against Hunger.</title>
        <authorList>
            <person name="Harrison J."/>
            <person name="Moore K.A."/>
            <person name="Paszkiewicz K."/>
            <person name="Jones T."/>
            <person name="Grant M."/>
            <person name="Ambacheew D."/>
            <person name="Muzemil S."/>
            <person name="Studholme D.J."/>
        </authorList>
    </citation>
    <scope>NUCLEOTIDE SEQUENCE [LARGE SCALE GENOMIC DNA]</scope>
</reference>